<dbReference type="EMBL" id="LS483499">
    <property type="protein sequence ID" value="SQK77065.1"/>
    <property type="molecule type" value="Genomic_DNA"/>
</dbReference>
<evidence type="ECO:0000313" key="3">
    <source>
        <dbReference type="Proteomes" id="UP000248758"/>
    </source>
</evidence>
<gene>
    <name evidence="2" type="ORF">NCTC11468_03439</name>
</gene>
<dbReference type="KEGG" id="tpty:NCTC11468_03439"/>
<evidence type="ECO:0000256" key="1">
    <source>
        <dbReference type="SAM" id="Phobius"/>
    </source>
</evidence>
<protein>
    <submittedName>
        <fullName evidence="2">Uncharacterized protein</fullName>
    </submittedName>
</protein>
<keyword evidence="1" id="KW-1133">Transmembrane helix</keyword>
<reference evidence="2 3" key="1">
    <citation type="submission" date="2018-06" db="EMBL/GenBank/DDBJ databases">
        <authorList>
            <consortium name="Pathogen Informatics"/>
            <person name="Doyle S."/>
        </authorList>
    </citation>
    <scope>NUCLEOTIDE SEQUENCE [LARGE SCALE GENOMIC DNA]</scope>
    <source>
        <strain evidence="2 3">NCTC11468</strain>
    </source>
</reference>
<proteinExistence type="predicted"/>
<dbReference type="Proteomes" id="UP000248758">
    <property type="component" value="Chromosome 1"/>
</dbReference>
<accession>A0A2X5RF80</accession>
<feature type="transmembrane region" description="Helical" evidence="1">
    <location>
        <begin position="24"/>
        <end position="43"/>
    </location>
</feature>
<sequence length="45" mass="5391">MAIMVFMDFKALMDLNSRSQLRDINFNLVICFIFVFFFLNLCFSD</sequence>
<organism evidence="2 3">
    <name type="scientific">Tatumella ptyseos</name>
    <dbReference type="NCBI Taxonomy" id="82987"/>
    <lineage>
        <taxon>Bacteria</taxon>
        <taxon>Pseudomonadati</taxon>
        <taxon>Pseudomonadota</taxon>
        <taxon>Gammaproteobacteria</taxon>
        <taxon>Enterobacterales</taxon>
        <taxon>Erwiniaceae</taxon>
        <taxon>Tatumella</taxon>
    </lineage>
</organism>
<name>A0A2X5RF80_9GAMM</name>
<keyword evidence="1" id="KW-0812">Transmembrane</keyword>
<evidence type="ECO:0000313" key="2">
    <source>
        <dbReference type="EMBL" id="SQK77065.1"/>
    </source>
</evidence>
<keyword evidence="1" id="KW-0472">Membrane</keyword>
<dbReference type="AlphaFoldDB" id="A0A2X5RF80"/>